<gene>
    <name evidence="2" type="ORF">ARMGADRAFT_1028212</name>
</gene>
<evidence type="ECO:0000313" key="2">
    <source>
        <dbReference type="EMBL" id="PBK95973.1"/>
    </source>
</evidence>
<dbReference type="AlphaFoldDB" id="A0A2H3E5Y2"/>
<proteinExistence type="predicted"/>
<protein>
    <submittedName>
        <fullName evidence="2">Uncharacterized protein</fullName>
    </submittedName>
</protein>
<name>A0A2H3E5Y2_ARMGA</name>
<dbReference type="EMBL" id="KZ293651">
    <property type="protein sequence ID" value="PBK95973.1"/>
    <property type="molecule type" value="Genomic_DNA"/>
</dbReference>
<feature type="compositionally biased region" description="Polar residues" evidence="1">
    <location>
        <begin position="1"/>
        <end position="11"/>
    </location>
</feature>
<evidence type="ECO:0000256" key="1">
    <source>
        <dbReference type="SAM" id="MobiDB-lite"/>
    </source>
</evidence>
<reference evidence="3" key="1">
    <citation type="journal article" date="2017" name="Nat. Ecol. Evol.">
        <title>Genome expansion and lineage-specific genetic innovations in the forest pathogenic fungi Armillaria.</title>
        <authorList>
            <person name="Sipos G."/>
            <person name="Prasanna A.N."/>
            <person name="Walter M.C."/>
            <person name="O'Connor E."/>
            <person name="Balint B."/>
            <person name="Krizsan K."/>
            <person name="Kiss B."/>
            <person name="Hess J."/>
            <person name="Varga T."/>
            <person name="Slot J."/>
            <person name="Riley R."/>
            <person name="Boka B."/>
            <person name="Rigling D."/>
            <person name="Barry K."/>
            <person name="Lee J."/>
            <person name="Mihaltcheva S."/>
            <person name="LaButti K."/>
            <person name="Lipzen A."/>
            <person name="Waldron R."/>
            <person name="Moloney N.M."/>
            <person name="Sperisen C."/>
            <person name="Kredics L."/>
            <person name="Vagvoelgyi C."/>
            <person name="Patrignani A."/>
            <person name="Fitzpatrick D."/>
            <person name="Nagy I."/>
            <person name="Doyle S."/>
            <person name="Anderson J.B."/>
            <person name="Grigoriev I.V."/>
            <person name="Gueldener U."/>
            <person name="Muensterkoetter M."/>
            <person name="Nagy L.G."/>
        </authorList>
    </citation>
    <scope>NUCLEOTIDE SEQUENCE [LARGE SCALE GENOMIC DNA]</scope>
    <source>
        <strain evidence="3">Ar21-2</strain>
    </source>
</reference>
<dbReference type="Proteomes" id="UP000217790">
    <property type="component" value="Unassembled WGS sequence"/>
</dbReference>
<accession>A0A2H3E5Y2</accession>
<feature type="region of interest" description="Disordered" evidence="1">
    <location>
        <begin position="1"/>
        <end position="71"/>
    </location>
</feature>
<dbReference type="OrthoDB" id="10582629at2759"/>
<dbReference type="OMA" id="YGARESM"/>
<feature type="compositionally biased region" description="Polar residues" evidence="1">
    <location>
        <begin position="53"/>
        <end position="64"/>
    </location>
</feature>
<organism evidence="2 3">
    <name type="scientific">Armillaria gallica</name>
    <name type="common">Bulbous honey fungus</name>
    <name type="synonym">Armillaria bulbosa</name>
    <dbReference type="NCBI Taxonomy" id="47427"/>
    <lineage>
        <taxon>Eukaryota</taxon>
        <taxon>Fungi</taxon>
        <taxon>Dikarya</taxon>
        <taxon>Basidiomycota</taxon>
        <taxon>Agaricomycotina</taxon>
        <taxon>Agaricomycetes</taxon>
        <taxon>Agaricomycetidae</taxon>
        <taxon>Agaricales</taxon>
        <taxon>Marasmiineae</taxon>
        <taxon>Physalacriaceae</taxon>
        <taxon>Armillaria</taxon>
    </lineage>
</organism>
<dbReference type="InParanoid" id="A0A2H3E5Y2"/>
<keyword evidence="3" id="KW-1185">Reference proteome</keyword>
<feature type="compositionally biased region" description="Low complexity" evidence="1">
    <location>
        <begin position="12"/>
        <end position="23"/>
    </location>
</feature>
<sequence length="111" mass="11692">MNQSPQLFQQANPNTTTTTRSTVPTPPSIPGKDVVNVTDSSSFPRTFAPQISPPSYLQATSSASPEAETTKTTFSKAKVVGGASAATLVFQSVESQSYGARESMGYEDGRV</sequence>
<evidence type="ECO:0000313" key="3">
    <source>
        <dbReference type="Proteomes" id="UP000217790"/>
    </source>
</evidence>